<feature type="compositionally biased region" description="Gly residues" evidence="1">
    <location>
        <begin position="101"/>
        <end position="111"/>
    </location>
</feature>
<proteinExistence type="predicted"/>
<accession>A0A0C2DPT4</accession>
<feature type="compositionally biased region" description="Basic and acidic residues" evidence="1">
    <location>
        <begin position="7"/>
        <end position="25"/>
    </location>
</feature>
<name>A0A0C2DPT4_9BILA</name>
<gene>
    <name evidence="2" type="ORF">ANCDUO_05016</name>
</gene>
<keyword evidence="3" id="KW-1185">Reference proteome</keyword>
<sequence>MASDAKPCGDLDTHESESASDRSGDSDFLASDCVVIPPKKPKRIEITAIVRATHPDSNEVKIQLSGNFVRTLTGGERGGEGRRAAIGAVGPRGPRRPCGPSGPGGPGGPGGPALERYEVQLRKRNTQQSDFAISKEKT</sequence>
<organism evidence="2 3">
    <name type="scientific">Ancylostoma duodenale</name>
    <dbReference type="NCBI Taxonomy" id="51022"/>
    <lineage>
        <taxon>Eukaryota</taxon>
        <taxon>Metazoa</taxon>
        <taxon>Ecdysozoa</taxon>
        <taxon>Nematoda</taxon>
        <taxon>Chromadorea</taxon>
        <taxon>Rhabditida</taxon>
        <taxon>Rhabditina</taxon>
        <taxon>Rhabditomorpha</taxon>
        <taxon>Strongyloidea</taxon>
        <taxon>Ancylostomatidae</taxon>
        <taxon>Ancylostomatinae</taxon>
        <taxon>Ancylostoma</taxon>
    </lineage>
</organism>
<feature type="region of interest" description="Disordered" evidence="1">
    <location>
        <begin position="1"/>
        <end position="31"/>
    </location>
</feature>
<evidence type="ECO:0000256" key="1">
    <source>
        <dbReference type="SAM" id="MobiDB-lite"/>
    </source>
</evidence>
<feature type="compositionally biased region" description="Low complexity" evidence="1">
    <location>
        <begin position="84"/>
        <end position="99"/>
    </location>
</feature>
<dbReference type="AlphaFoldDB" id="A0A0C2DPT4"/>
<dbReference type="Proteomes" id="UP000054047">
    <property type="component" value="Unassembled WGS sequence"/>
</dbReference>
<reference evidence="2 3" key="1">
    <citation type="submission" date="2013-12" db="EMBL/GenBank/DDBJ databases">
        <title>Draft genome of the parsitic nematode Ancylostoma duodenale.</title>
        <authorList>
            <person name="Mitreva M."/>
        </authorList>
    </citation>
    <scope>NUCLEOTIDE SEQUENCE [LARGE SCALE GENOMIC DNA]</scope>
    <source>
        <strain evidence="2 3">Zhejiang</strain>
    </source>
</reference>
<dbReference type="OrthoDB" id="10617638at2759"/>
<protein>
    <submittedName>
        <fullName evidence="2">Uncharacterized protein</fullName>
    </submittedName>
</protein>
<evidence type="ECO:0000313" key="2">
    <source>
        <dbReference type="EMBL" id="KIH64672.1"/>
    </source>
</evidence>
<dbReference type="EMBL" id="KN727943">
    <property type="protein sequence ID" value="KIH64672.1"/>
    <property type="molecule type" value="Genomic_DNA"/>
</dbReference>
<feature type="region of interest" description="Disordered" evidence="1">
    <location>
        <begin position="72"/>
        <end position="116"/>
    </location>
</feature>
<evidence type="ECO:0000313" key="3">
    <source>
        <dbReference type="Proteomes" id="UP000054047"/>
    </source>
</evidence>